<dbReference type="PATRIC" id="fig|1095750.3.peg.1175"/>
<dbReference type="EMBL" id="AJGH01000059">
    <property type="protein sequence ID" value="EIC96073.1"/>
    <property type="molecule type" value="Genomic_DNA"/>
</dbReference>
<evidence type="ECO:0000313" key="3">
    <source>
        <dbReference type="Proteomes" id="UP000005039"/>
    </source>
</evidence>
<keyword evidence="1" id="KW-0472">Membrane</keyword>
<keyword evidence="1" id="KW-1133">Transmembrane helix</keyword>
<organism evidence="2 3">
    <name type="scientific">Lachnoanaerobaculum saburreum F0468</name>
    <dbReference type="NCBI Taxonomy" id="1095750"/>
    <lineage>
        <taxon>Bacteria</taxon>
        <taxon>Bacillati</taxon>
        <taxon>Bacillota</taxon>
        <taxon>Clostridia</taxon>
        <taxon>Lachnospirales</taxon>
        <taxon>Lachnospiraceae</taxon>
        <taxon>Lachnoanaerobaculum</taxon>
    </lineage>
</organism>
<keyword evidence="3" id="KW-1185">Reference proteome</keyword>
<reference evidence="2 3" key="1">
    <citation type="submission" date="2012-03" db="EMBL/GenBank/DDBJ databases">
        <authorList>
            <person name="Durkin A.S."/>
            <person name="McCorrison J."/>
            <person name="Torralba M."/>
            <person name="Gillis M."/>
            <person name="Methe B."/>
            <person name="Sutton G."/>
            <person name="Nelson K.E."/>
        </authorList>
    </citation>
    <scope>NUCLEOTIDE SEQUENCE [LARGE SCALE GENOMIC DNA]</scope>
    <source>
        <strain evidence="2 3">F0468</strain>
    </source>
</reference>
<sequence length="44" mass="5075">MYNLPSKKKNILDNKYTREAISVGTVSFIVSLAPVINIIFRKEY</sequence>
<evidence type="ECO:0000313" key="2">
    <source>
        <dbReference type="EMBL" id="EIC96073.1"/>
    </source>
</evidence>
<protein>
    <submittedName>
        <fullName evidence="2">Uncharacterized protein</fullName>
    </submittedName>
</protein>
<evidence type="ECO:0000256" key="1">
    <source>
        <dbReference type="SAM" id="Phobius"/>
    </source>
</evidence>
<comment type="caution">
    <text evidence="2">The sequence shown here is derived from an EMBL/GenBank/DDBJ whole genome shotgun (WGS) entry which is preliminary data.</text>
</comment>
<gene>
    <name evidence="2" type="ORF">HMPREF9970_2455</name>
</gene>
<proteinExistence type="predicted"/>
<keyword evidence="1" id="KW-0812">Transmembrane</keyword>
<dbReference type="AlphaFoldDB" id="I0R8R5"/>
<name>I0R8R5_9FIRM</name>
<feature type="transmembrane region" description="Helical" evidence="1">
    <location>
        <begin position="20"/>
        <end position="40"/>
    </location>
</feature>
<dbReference type="Proteomes" id="UP000005039">
    <property type="component" value="Unassembled WGS sequence"/>
</dbReference>
<accession>I0R8R5</accession>